<gene>
    <name evidence="4" type="ORF">J2S73_003526</name>
</gene>
<keyword evidence="5" id="KW-1185">Reference proteome</keyword>
<organism evidence="4 5">
    <name type="scientific">Amorphus orientalis</name>
    <dbReference type="NCBI Taxonomy" id="649198"/>
    <lineage>
        <taxon>Bacteria</taxon>
        <taxon>Pseudomonadati</taxon>
        <taxon>Pseudomonadota</taxon>
        <taxon>Alphaproteobacteria</taxon>
        <taxon>Hyphomicrobiales</taxon>
        <taxon>Amorphaceae</taxon>
        <taxon>Amorphus</taxon>
    </lineage>
</organism>
<dbReference type="SUPFAM" id="SSF53271">
    <property type="entry name" value="PRTase-like"/>
    <property type="match status" value="1"/>
</dbReference>
<sequence>MSDVHNDGMDPAGATAGLMLAAVGGLLRTGGRRLLDLAVPPACAACRAPVADQEGLCARCWGEMGLIERPYCERLGIPFAYDLGPGALSAQAIADPPAFDRARAVARYDETAGRLVRALKYRDRQDVGRVMGRMMARAGSELLEYADLLVPIPLHRTRLLMRRFNQSALLAAAISRASGVPVSIDSLVRVRSTKHQVGLSATERETNVRGAFRVRPQALPEISGRRLVVVDDVLTSGATATAAVRTLKRAGAARVDVLVFARVVGPEAEPI</sequence>
<dbReference type="Proteomes" id="UP001229244">
    <property type="component" value="Unassembled WGS sequence"/>
</dbReference>
<dbReference type="Pfam" id="PF18912">
    <property type="entry name" value="DZR_2"/>
    <property type="match status" value="1"/>
</dbReference>
<dbReference type="RefSeq" id="WP_370874454.1">
    <property type="nucleotide sequence ID" value="NZ_JAUSUL010000004.1"/>
</dbReference>
<dbReference type="InterPro" id="IPR044005">
    <property type="entry name" value="DZR_2"/>
</dbReference>
<protein>
    <submittedName>
        <fullName evidence="4">ComF family protein</fullName>
    </submittedName>
</protein>
<evidence type="ECO:0000256" key="1">
    <source>
        <dbReference type="ARBA" id="ARBA00008007"/>
    </source>
</evidence>
<comment type="similarity">
    <text evidence="1">Belongs to the ComF/GntX family.</text>
</comment>
<evidence type="ECO:0000313" key="4">
    <source>
        <dbReference type="EMBL" id="MDQ0317049.1"/>
    </source>
</evidence>
<feature type="domain" description="Phosphoribosyltransferase" evidence="2">
    <location>
        <begin position="168"/>
        <end position="262"/>
    </location>
</feature>
<evidence type="ECO:0000313" key="5">
    <source>
        <dbReference type="Proteomes" id="UP001229244"/>
    </source>
</evidence>
<reference evidence="4" key="1">
    <citation type="submission" date="2023-07" db="EMBL/GenBank/DDBJ databases">
        <title>Genomic Encyclopedia of Type Strains, Phase IV (KMG-IV): sequencing the most valuable type-strain genomes for metagenomic binning, comparative biology and taxonomic classification.</title>
        <authorList>
            <person name="Goeker M."/>
        </authorList>
    </citation>
    <scope>NUCLEOTIDE SEQUENCE</scope>
    <source>
        <strain evidence="4">DSM 21202</strain>
    </source>
</reference>
<dbReference type="InterPro" id="IPR051910">
    <property type="entry name" value="ComF/GntX_DNA_util-trans"/>
</dbReference>
<evidence type="ECO:0000259" key="3">
    <source>
        <dbReference type="Pfam" id="PF18912"/>
    </source>
</evidence>
<dbReference type="InterPro" id="IPR029057">
    <property type="entry name" value="PRTase-like"/>
</dbReference>
<comment type="caution">
    <text evidence="4">The sequence shown here is derived from an EMBL/GenBank/DDBJ whole genome shotgun (WGS) entry which is preliminary data.</text>
</comment>
<dbReference type="PANTHER" id="PTHR47505">
    <property type="entry name" value="DNA UTILIZATION PROTEIN YHGH"/>
    <property type="match status" value="1"/>
</dbReference>
<dbReference type="Gene3D" id="3.40.50.2020">
    <property type="match status" value="1"/>
</dbReference>
<evidence type="ECO:0000259" key="2">
    <source>
        <dbReference type="Pfam" id="PF00156"/>
    </source>
</evidence>
<dbReference type="AlphaFoldDB" id="A0AAE3VQV8"/>
<name>A0AAE3VQV8_9HYPH</name>
<dbReference type="CDD" id="cd06223">
    <property type="entry name" value="PRTases_typeI"/>
    <property type="match status" value="1"/>
</dbReference>
<dbReference type="PANTHER" id="PTHR47505:SF1">
    <property type="entry name" value="DNA UTILIZATION PROTEIN YHGH"/>
    <property type="match status" value="1"/>
</dbReference>
<dbReference type="EMBL" id="JAUSUL010000004">
    <property type="protein sequence ID" value="MDQ0317049.1"/>
    <property type="molecule type" value="Genomic_DNA"/>
</dbReference>
<dbReference type="InterPro" id="IPR000836">
    <property type="entry name" value="PRTase_dom"/>
</dbReference>
<feature type="domain" description="Double zinc ribbon" evidence="3">
    <location>
        <begin position="34"/>
        <end position="82"/>
    </location>
</feature>
<accession>A0AAE3VQV8</accession>
<proteinExistence type="inferred from homology"/>
<dbReference type="Pfam" id="PF00156">
    <property type="entry name" value="Pribosyltran"/>
    <property type="match status" value="1"/>
</dbReference>